<protein>
    <submittedName>
        <fullName evidence="2">Uncharacterized protein</fullName>
    </submittedName>
</protein>
<sequence>MVPEASPSVMGLRAACCGKCYKGSSPGPPLNCEQPGTLAQKLSPQRSSNPTLPSQPLLLPVGPGPLCWRVGSSLSHDWGSVELHTIDDG</sequence>
<keyword evidence="3" id="KW-1185">Reference proteome</keyword>
<evidence type="ECO:0000313" key="3">
    <source>
        <dbReference type="Proteomes" id="UP001066276"/>
    </source>
</evidence>
<dbReference type="EMBL" id="JANPWB010000014">
    <property type="protein sequence ID" value="KAJ1096759.1"/>
    <property type="molecule type" value="Genomic_DNA"/>
</dbReference>
<accession>A0AAV7M0U6</accession>
<proteinExistence type="predicted"/>
<feature type="compositionally biased region" description="Polar residues" evidence="1">
    <location>
        <begin position="40"/>
        <end position="51"/>
    </location>
</feature>
<dbReference type="AlphaFoldDB" id="A0AAV7M0U6"/>
<comment type="caution">
    <text evidence="2">The sequence shown here is derived from an EMBL/GenBank/DDBJ whole genome shotgun (WGS) entry which is preliminary data.</text>
</comment>
<evidence type="ECO:0000256" key="1">
    <source>
        <dbReference type="SAM" id="MobiDB-lite"/>
    </source>
</evidence>
<organism evidence="2 3">
    <name type="scientific">Pleurodeles waltl</name>
    <name type="common">Iberian ribbed newt</name>
    <dbReference type="NCBI Taxonomy" id="8319"/>
    <lineage>
        <taxon>Eukaryota</taxon>
        <taxon>Metazoa</taxon>
        <taxon>Chordata</taxon>
        <taxon>Craniata</taxon>
        <taxon>Vertebrata</taxon>
        <taxon>Euteleostomi</taxon>
        <taxon>Amphibia</taxon>
        <taxon>Batrachia</taxon>
        <taxon>Caudata</taxon>
        <taxon>Salamandroidea</taxon>
        <taxon>Salamandridae</taxon>
        <taxon>Pleurodelinae</taxon>
        <taxon>Pleurodeles</taxon>
    </lineage>
</organism>
<feature type="region of interest" description="Disordered" evidence="1">
    <location>
        <begin position="32"/>
        <end position="55"/>
    </location>
</feature>
<evidence type="ECO:0000313" key="2">
    <source>
        <dbReference type="EMBL" id="KAJ1096759.1"/>
    </source>
</evidence>
<reference evidence="2" key="1">
    <citation type="journal article" date="2022" name="bioRxiv">
        <title>Sequencing and chromosome-scale assembly of the giantPleurodeles waltlgenome.</title>
        <authorList>
            <person name="Brown T."/>
            <person name="Elewa A."/>
            <person name="Iarovenko S."/>
            <person name="Subramanian E."/>
            <person name="Araus A.J."/>
            <person name="Petzold A."/>
            <person name="Susuki M."/>
            <person name="Suzuki K.-i.T."/>
            <person name="Hayashi T."/>
            <person name="Toyoda A."/>
            <person name="Oliveira C."/>
            <person name="Osipova E."/>
            <person name="Leigh N.D."/>
            <person name="Simon A."/>
            <person name="Yun M.H."/>
        </authorList>
    </citation>
    <scope>NUCLEOTIDE SEQUENCE</scope>
    <source>
        <strain evidence="2">20211129_DDA</strain>
        <tissue evidence="2">Liver</tissue>
    </source>
</reference>
<gene>
    <name evidence="2" type="ORF">NDU88_001890</name>
</gene>
<name>A0AAV7M0U6_PLEWA</name>
<dbReference type="Proteomes" id="UP001066276">
    <property type="component" value="Chromosome 10"/>
</dbReference>